<dbReference type="InterPro" id="IPR037171">
    <property type="entry name" value="NagB/RpiA_transferase-like"/>
</dbReference>
<comment type="caution">
    <text evidence="4">The sequence shown here is derived from an EMBL/GenBank/DDBJ whole genome shotgun (WGS) entry which is preliminary data.</text>
</comment>
<dbReference type="SUPFAM" id="SSF100950">
    <property type="entry name" value="NagB/RpiA/CoA transferase-like"/>
    <property type="match status" value="2"/>
</dbReference>
<comment type="similarity">
    <text evidence="1 3">Belongs to the 3-oxoacid CoA-transferase family.</text>
</comment>
<reference evidence="4 5" key="1">
    <citation type="journal article" date="2017" name="PLoS ONE">
        <title>Development of a real-time PCR for detection of Staphylococcus pseudintermedius using a novel automated comparison of whole-genome sequences.</title>
        <authorList>
            <person name="Verstappen K.M."/>
            <person name="Huijbregts L."/>
            <person name="Spaninks M."/>
            <person name="Wagenaar J.A."/>
            <person name="Fluit A.C."/>
            <person name="Duim B."/>
        </authorList>
    </citation>
    <scope>NUCLEOTIDE SEQUENCE [LARGE SCALE GENOMIC DNA]</scope>
    <source>
        <strain evidence="4 5">215070706401-1</strain>
    </source>
</reference>
<accession>A0A2A4GXY8</accession>
<dbReference type="AlphaFoldDB" id="A0A2A4GXY8"/>
<dbReference type="GO" id="GO:0008410">
    <property type="term" value="F:CoA-transferase activity"/>
    <property type="evidence" value="ECO:0007669"/>
    <property type="project" value="InterPro"/>
</dbReference>
<dbReference type="RefSeq" id="WP_096593586.1">
    <property type="nucleotide sequence ID" value="NZ_MWRM01000007.1"/>
</dbReference>
<dbReference type="Proteomes" id="UP000218335">
    <property type="component" value="Unassembled WGS sequence"/>
</dbReference>
<evidence type="ECO:0000256" key="1">
    <source>
        <dbReference type="ARBA" id="ARBA00007154"/>
    </source>
</evidence>
<proteinExistence type="inferred from homology"/>
<dbReference type="Pfam" id="PF01144">
    <property type="entry name" value="CoA_trans"/>
    <property type="match status" value="1"/>
</dbReference>
<keyword evidence="2 3" id="KW-0808">Transferase</keyword>
<dbReference type="InterPro" id="IPR014388">
    <property type="entry name" value="3-oxoacid_CoA-transferase"/>
</dbReference>
<name>A0A2A4GXY8_9STAP</name>
<dbReference type="PIRSF" id="PIRSF000858">
    <property type="entry name" value="SCOT-t"/>
    <property type="match status" value="1"/>
</dbReference>
<dbReference type="SMART" id="SM00882">
    <property type="entry name" value="CoA_trans"/>
    <property type="match status" value="1"/>
</dbReference>
<sequence length="523" mass="57960">MKKCTWAAIPSLVKTGDVIGLAALTVSNLPAALLASLIEHYDQHQEPTHLTMMMANDISSRGLATELDDFVKRDMVDRVIMSIMTASPRTAQAIKHNALEAYFLPQGVIATHYRQTNAITPGVITKIGLNTHIDPRYQGGRVNDKTTASLVSFLNIDGEDFLHYHLPPLDVALLRGTYADEQGNIYMDEEAHLGESYSLALNAKSNGGTVIVQVKAVVDKGQQNPNHVYIPGSLVDYVYVVEDTSQHRQVVQTMYQPTLSGQARIDTIPEPPLPFNVRKLMLRRAAQFLSVGDTMSIGYGINNELTNLLHEEHVNDLVQPIMDIGIFGGFIGSREHFGMNYNSDARMRHELTWDYIYNGGVSIALMSFAEVDQHGNVNVSYFGNRMNGCGGFIDISQSVQKLILTGTLIAGAKLSIEDQQLSVVEEGHTQKFVETVSNIDFNASYAKSLHQEVFFVTDRAVFELQEDGLTLIEVAPGLDIEQDIIAQMGFTPKISPQLKEMDPAMYQAEWGQLRQTIQSNRTV</sequence>
<gene>
    <name evidence="4" type="ORF">B5C08_06550</name>
</gene>
<protein>
    <submittedName>
        <fullName evidence="4">Acyl CoA:acetate/3-ketoacid CoA transferase</fullName>
    </submittedName>
</protein>
<dbReference type="PANTHER" id="PTHR43293:SF1">
    <property type="entry name" value="ACETATE COA-TRANSFERASE YDIF"/>
    <property type="match status" value="1"/>
</dbReference>
<dbReference type="EMBL" id="MWUU01000007">
    <property type="protein sequence ID" value="PCF55305.1"/>
    <property type="molecule type" value="Genomic_DNA"/>
</dbReference>
<dbReference type="InterPro" id="IPR004165">
    <property type="entry name" value="CoA_trans_fam_I"/>
</dbReference>
<evidence type="ECO:0000256" key="3">
    <source>
        <dbReference type="PIRNR" id="PIRNR000858"/>
    </source>
</evidence>
<evidence type="ECO:0000256" key="2">
    <source>
        <dbReference type="ARBA" id="ARBA00022679"/>
    </source>
</evidence>
<dbReference type="PANTHER" id="PTHR43293">
    <property type="entry name" value="ACETATE COA-TRANSFERASE YDIF"/>
    <property type="match status" value="1"/>
</dbReference>
<dbReference type="GO" id="GO:0046952">
    <property type="term" value="P:ketone body catabolic process"/>
    <property type="evidence" value="ECO:0007669"/>
    <property type="project" value="InterPro"/>
</dbReference>
<evidence type="ECO:0000313" key="5">
    <source>
        <dbReference type="Proteomes" id="UP000218335"/>
    </source>
</evidence>
<dbReference type="Gene3D" id="3.40.1080.10">
    <property type="entry name" value="Glutaconate Coenzyme A-transferase"/>
    <property type="match status" value="2"/>
</dbReference>
<evidence type="ECO:0000313" key="4">
    <source>
        <dbReference type="EMBL" id="PCF55305.1"/>
    </source>
</evidence>
<organism evidence="4 5">
    <name type="scientific">Staphylococcus delphini</name>
    <dbReference type="NCBI Taxonomy" id="53344"/>
    <lineage>
        <taxon>Bacteria</taxon>
        <taxon>Bacillati</taxon>
        <taxon>Bacillota</taxon>
        <taxon>Bacilli</taxon>
        <taxon>Bacillales</taxon>
        <taxon>Staphylococcaceae</taxon>
        <taxon>Staphylococcus</taxon>
        <taxon>Staphylococcus intermedius group</taxon>
    </lineage>
</organism>